<evidence type="ECO:0000256" key="1">
    <source>
        <dbReference type="ARBA" id="ARBA00004418"/>
    </source>
</evidence>
<dbReference type="STRING" id="714315.GCA_000516535_02255"/>
<proteinExistence type="predicted"/>
<comment type="subcellular location">
    <subcellularLocation>
        <location evidence="1">Periplasm</location>
    </subcellularLocation>
</comment>
<dbReference type="EMBL" id="AP019822">
    <property type="protein sequence ID" value="BBM37299.1"/>
    <property type="molecule type" value="Genomic_DNA"/>
</dbReference>
<keyword evidence="5" id="KW-0574">Periplasm</keyword>
<protein>
    <recommendedName>
        <fullName evidence="7">AlgX/AlgJ SGNH hydrolase-like domain-containing protein</fullName>
    </recommendedName>
</protein>
<dbReference type="InterPro" id="IPR031811">
    <property type="entry name" value="ALGX/ALGJ_SGNH-like"/>
</dbReference>
<name>A0A510JDB5_9FUSO</name>
<gene>
    <name evidence="8" type="ORF">JCM16774_2261</name>
</gene>
<dbReference type="OrthoDB" id="80468at2"/>
<dbReference type="RefSeq" id="WP_026738354.1">
    <property type="nucleotide sequence ID" value="NZ_AP019822.1"/>
</dbReference>
<dbReference type="KEGG" id="lgo:JCM16774_2261"/>
<dbReference type="Pfam" id="PF16822">
    <property type="entry name" value="ALGX"/>
    <property type="match status" value="1"/>
</dbReference>
<evidence type="ECO:0000313" key="8">
    <source>
        <dbReference type="EMBL" id="BBM37299.1"/>
    </source>
</evidence>
<accession>A0A510JDB5</accession>
<comment type="pathway">
    <text evidence="2">Glycan biosynthesis; alginate biosynthesis.</text>
</comment>
<dbReference type="GO" id="GO:0042121">
    <property type="term" value="P:alginic acid biosynthetic process"/>
    <property type="evidence" value="ECO:0007669"/>
    <property type="project" value="UniProtKB-UniPathway"/>
</dbReference>
<evidence type="ECO:0000259" key="7">
    <source>
        <dbReference type="Pfam" id="PF16822"/>
    </source>
</evidence>
<dbReference type="UniPathway" id="UPA00286"/>
<evidence type="ECO:0000256" key="6">
    <source>
        <dbReference type="ARBA" id="ARBA00022841"/>
    </source>
</evidence>
<feature type="domain" description="AlgX/AlgJ SGNH hydrolase-like" evidence="7">
    <location>
        <begin position="17"/>
        <end position="143"/>
    </location>
</feature>
<dbReference type="AlphaFoldDB" id="A0A510JDB5"/>
<dbReference type="Proteomes" id="UP000321606">
    <property type="component" value="Chromosome"/>
</dbReference>
<organism evidence="8 9">
    <name type="scientific">Pseudoleptotrichia goodfellowii</name>
    <dbReference type="NCBI Taxonomy" id="157692"/>
    <lineage>
        <taxon>Bacteria</taxon>
        <taxon>Fusobacteriati</taxon>
        <taxon>Fusobacteriota</taxon>
        <taxon>Fusobacteriia</taxon>
        <taxon>Fusobacteriales</taxon>
        <taxon>Leptotrichiaceae</taxon>
        <taxon>Pseudoleptotrichia</taxon>
    </lineage>
</organism>
<keyword evidence="4" id="KW-0732">Signal</keyword>
<evidence type="ECO:0000256" key="2">
    <source>
        <dbReference type="ARBA" id="ARBA00005182"/>
    </source>
</evidence>
<dbReference type="GO" id="GO:0016740">
    <property type="term" value="F:transferase activity"/>
    <property type="evidence" value="ECO:0007669"/>
    <property type="project" value="UniProtKB-KW"/>
</dbReference>
<keyword evidence="6" id="KW-0016">Alginate biosynthesis</keyword>
<keyword evidence="3" id="KW-0808">Transferase</keyword>
<dbReference type="GO" id="GO:0042597">
    <property type="term" value="C:periplasmic space"/>
    <property type="evidence" value="ECO:0007669"/>
    <property type="project" value="UniProtKB-SubCell"/>
</dbReference>
<evidence type="ECO:0000256" key="5">
    <source>
        <dbReference type="ARBA" id="ARBA00022764"/>
    </source>
</evidence>
<evidence type="ECO:0000313" key="9">
    <source>
        <dbReference type="Proteomes" id="UP000321606"/>
    </source>
</evidence>
<reference evidence="8 9" key="1">
    <citation type="submission" date="2019-07" db="EMBL/GenBank/DDBJ databases">
        <title>Complete Genome Sequence of Leptotrichia goodfellowii Strain JCM 16774.</title>
        <authorList>
            <person name="Watanabe S."/>
            <person name="Cui L."/>
        </authorList>
    </citation>
    <scope>NUCLEOTIDE SEQUENCE [LARGE SCALE GENOMIC DNA]</scope>
    <source>
        <strain evidence="8 9">JCM16774</strain>
    </source>
</reference>
<evidence type="ECO:0000256" key="3">
    <source>
        <dbReference type="ARBA" id="ARBA00022679"/>
    </source>
</evidence>
<evidence type="ECO:0000256" key="4">
    <source>
        <dbReference type="ARBA" id="ARBA00022729"/>
    </source>
</evidence>
<sequence>MYDLSKKEEPIYKDLQWEIMYEANDEEIDNYLDNIKYIDNYLKSHNKRLIYLITPNKSEVYDEKLPLRFKVINSIMTKDQKSVLRKKLGTYLNKNKILNIDATEIMKNLKKQGIKTFPNTGVHWNKIGSSNTIIEMVKLLRNNGLELPKVKLSDIKIQKEPAFEGDHDARDLMNVYFATPFDEEYYNIDLIIDKSNRTAKVFAISTSFMISIQNFFVIDMPFKKFKKYDYNQYSLTLSYEKEGEISTNIDNKGFDDNSYIEMLNEYDILLIEHTSAALPKSHLEFVENFVNYLKKIQK</sequence>